<evidence type="ECO:0000313" key="2">
    <source>
        <dbReference type="Proteomes" id="UP000231658"/>
    </source>
</evidence>
<evidence type="ECO:0008006" key="3">
    <source>
        <dbReference type="Google" id="ProtNLM"/>
    </source>
</evidence>
<dbReference type="GO" id="GO:0019825">
    <property type="term" value="F:oxygen binding"/>
    <property type="evidence" value="ECO:0007669"/>
    <property type="project" value="InterPro"/>
</dbReference>
<dbReference type="InterPro" id="IPR012292">
    <property type="entry name" value="Globin/Proto"/>
</dbReference>
<dbReference type="AlphaFoldDB" id="A0A1C3RGC6"/>
<accession>A0A1C3RGC6</accession>
<organism evidence="1 2">
    <name type="scientific">Candidatus Terasakiella magnetica</name>
    <dbReference type="NCBI Taxonomy" id="1867952"/>
    <lineage>
        <taxon>Bacteria</taxon>
        <taxon>Pseudomonadati</taxon>
        <taxon>Pseudomonadota</taxon>
        <taxon>Alphaproteobacteria</taxon>
        <taxon>Rhodospirillales</taxon>
        <taxon>Terasakiellaceae</taxon>
        <taxon>Terasakiella</taxon>
    </lineage>
</organism>
<dbReference type="CDD" id="cd08916">
    <property type="entry name" value="TrHb3_P"/>
    <property type="match status" value="1"/>
</dbReference>
<dbReference type="EMBL" id="FLYE01000012">
    <property type="protein sequence ID" value="SCA56309.1"/>
    <property type="molecule type" value="Genomic_DNA"/>
</dbReference>
<dbReference type="SUPFAM" id="SSF46458">
    <property type="entry name" value="Globin-like"/>
    <property type="match status" value="1"/>
</dbReference>
<proteinExistence type="predicted"/>
<evidence type="ECO:0000313" key="1">
    <source>
        <dbReference type="EMBL" id="SCA56309.1"/>
    </source>
</evidence>
<name>A0A1C3RGC6_9PROT</name>
<protein>
    <recommendedName>
        <fullName evidence="3">Globin</fullName>
    </recommendedName>
</protein>
<dbReference type="GO" id="GO:0020037">
    <property type="term" value="F:heme binding"/>
    <property type="evidence" value="ECO:0007669"/>
    <property type="project" value="InterPro"/>
</dbReference>
<dbReference type="OrthoDB" id="25954at2"/>
<dbReference type="Proteomes" id="UP000231658">
    <property type="component" value="Unassembled WGS sequence"/>
</dbReference>
<reference evidence="1 2" key="1">
    <citation type="submission" date="2016-07" db="EMBL/GenBank/DDBJ databases">
        <authorList>
            <person name="Lefevre C.T."/>
        </authorList>
    </citation>
    <scope>NUCLEOTIDE SEQUENCE [LARGE SCALE GENOMIC DNA]</scope>
    <source>
        <strain evidence="1">PR1</strain>
    </source>
</reference>
<dbReference type="InterPro" id="IPR009050">
    <property type="entry name" value="Globin-like_sf"/>
</dbReference>
<dbReference type="RefSeq" id="WP_069186981.1">
    <property type="nucleotide sequence ID" value="NZ_FLYE01000012.1"/>
</dbReference>
<sequence>MTEKFSEINKDTLRVMLTAFYDDVQKDEMIGPIFTKKIGTTEEDWAPHMERVVKFWTSVLLNSKEYGGGFMIKHAALPKLEMDHFRRWMEIFMRAVEQHFATSQSIEITIKAQELMRNLHQQYDHFQMQRAKKRQTPVQ</sequence>
<gene>
    <name evidence="1" type="ORF">MTBPR1_20157</name>
</gene>
<dbReference type="Gene3D" id="1.10.490.10">
    <property type="entry name" value="Globins"/>
    <property type="match status" value="1"/>
</dbReference>
<keyword evidence="2" id="KW-1185">Reference proteome</keyword>
<dbReference type="STRING" id="1867952.MTBPR1_20157"/>